<dbReference type="Proteomes" id="UP000249495">
    <property type="component" value="Chromosome 1"/>
</dbReference>
<dbReference type="GO" id="GO:0050574">
    <property type="term" value="F:2-(R)-hydroxypropyl-CoM dehydrogenase activity"/>
    <property type="evidence" value="ECO:0007669"/>
    <property type="project" value="UniProtKB-EC"/>
</dbReference>
<dbReference type="STRING" id="1123303.GCA_000372425_01247"/>
<dbReference type="InterPro" id="IPR036291">
    <property type="entry name" value="NAD(P)-bd_dom_sf"/>
</dbReference>
<keyword evidence="2" id="KW-0521">NADP</keyword>
<dbReference type="InterPro" id="IPR020904">
    <property type="entry name" value="Sc_DH/Rdtase_CS"/>
</dbReference>
<dbReference type="AlphaFoldDB" id="A0A2X3W1N7"/>
<evidence type="ECO:0000313" key="5">
    <source>
        <dbReference type="Proteomes" id="UP000249495"/>
    </source>
</evidence>
<reference evidence="4 5" key="1">
    <citation type="submission" date="2018-06" db="EMBL/GenBank/DDBJ databases">
        <authorList>
            <consortium name="Pathogen Informatics"/>
            <person name="Doyle S."/>
        </authorList>
    </citation>
    <scope>NUCLEOTIDE SEQUENCE [LARGE SCALE GENOMIC DNA]</scope>
    <source>
        <strain evidence="4 5">NCTC12278</strain>
    </source>
</reference>
<dbReference type="PANTHER" id="PTHR43618:SF8">
    <property type="entry name" value="7ALPHA-HYDROXYSTEROID DEHYDROGENASE"/>
    <property type="match status" value="1"/>
</dbReference>
<dbReference type="PRINTS" id="PR00081">
    <property type="entry name" value="GDHRDH"/>
</dbReference>
<proteinExistence type="inferred from homology"/>
<evidence type="ECO:0000256" key="3">
    <source>
        <dbReference type="ARBA" id="ARBA00023002"/>
    </source>
</evidence>
<dbReference type="PANTHER" id="PTHR43618">
    <property type="entry name" value="7-ALPHA-HYDROXYSTEROID DEHYDROGENASE"/>
    <property type="match status" value="1"/>
</dbReference>
<keyword evidence="3 4" id="KW-0560">Oxidoreductase</keyword>
<dbReference type="InterPro" id="IPR002347">
    <property type="entry name" value="SDR_fam"/>
</dbReference>
<dbReference type="RefSeq" id="WP_018030569.1">
    <property type="nucleotide sequence ID" value="NZ_LS483343.1"/>
</dbReference>
<dbReference type="Gene3D" id="3.40.50.720">
    <property type="entry name" value="NAD(P)-binding Rossmann-like Domain"/>
    <property type="match status" value="1"/>
</dbReference>
<organism evidence="4 5">
    <name type="scientific">Streptococcus ferus</name>
    <dbReference type="NCBI Taxonomy" id="1345"/>
    <lineage>
        <taxon>Bacteria</taxon>
        <taxon>Bacillati</taxon>
        <taxon>Bacillota</taxon>
        <taxon>Bacilli</taxon>
        <taxon>Lactobacillales</taxon>
        <taxon>Streptococcaceae</taxon>
        <taxon>Streptococcus</taxon>
    </lineage>
</organism>
<dbReference type="OrthoDB" id="9803333at2"/>
<evidence type="ECO:0000313" key="4">
    <source>
        <dbReference type="EMBL" id="SQF41159.1"/>
    </source>
</evidence>
<dbReference type="PROSITE" id="PS00061">
    <property type="entry name" value="ADH_SHORT"/>
    <property type="match status" value="1"/>
</dbReference>
<dbReference type="InterPro" id="IPR052178">
    <property type="entry name" value="Sec_Metab_Biosynth_SDR"/>
</dbReference>
<name>A0A2X3W1N7_9STRE</name>
<keyword evidence="5" id="KW-1185">Reference proteome</keyword>
<dbReference type="CDD" id="cd05233">
    <property type="entry name" value="SDR_c"/>
    <property type="match status" value="1"/>
</dbReference>
<dbReference type="Pfam" id="PF13561">
    <property type="entry name" value="adh_short_C2"/>
    <property type="match status" value="1"/>
</dbReference>
<comment type="similarity">
    <text evidence="1">Belongs to the short-chain dehydrogenases/reductases (SDR) family.</text>
</comment>
<accession>A0A2X3W1N7</accession>
<protein>
    <submittedName>
        <fullName evidence="4">Oxidoreductase</fullName>
        <ecNumber evidence="4">1.1.1.268</ecNumber>
    </submittedName>
</protein>
<dbReference type="EC" id="1.1.1.268" evidence="4"/>
<sequence>MGTNNLLLIGSESHVCQDYVTRYKDHYDHIVGIDFPAESSLEHYLSVDFRDDRAYEEIERFLADLDKKFSQVVFAAGVNPMNDVFGVTIRDWDTTFDVNVKAALFSLKAAYDYFSYQTALVLIASQNGVVAHSQRIDYGTSKSALIHLAKNLSVDYAKINDKDLRVNTISPSYIKTEDNKDLLDSYFGKRLLARIPYRRFVSLEDVSHSLHFLLGEGSQSIRGQNLILDYGYTIV</sequence>
<evidence type="ECO:0000256" key="1">
    <source>
        <dbReference type="ARBA" id="ARBA00006484"/>
    </source>
</evidence>
<evidence type="ECO:0000256" key="2">
    <source>
        <dbReference type="ARBA" id="ARBA00022857"/>
    </source>
</evidence>
<dbReference type="SUPFAM" id="SSF51735">
    <property type="entry name" value="NAD(P)-binding Rossmann-fold domains"/>
    <property type="match status" value="1"/>
</dbReference>
<dbReference type="KEGG" id="sfer:NCTC12278_01757"/>
<dbReference type="EMBL" id="LS483343">
    <property type="protein sequence ID" value="SQF41159.1"/>
    <property type="molecule type" value="Genomic_DNA"/>
</dbReference>
<gene>
    <name evidence="4" type="primary">xecD</name>
    <name evidence="4" type="ORF">NCTC12278_01757</name>
</gene>